<evidence type="ECO:0000313" key="11">
    <source>
        <dbReference type="Proteomes" id="UP000282060"/>
    </source>
</evidence>
<dbReference type="NCBIfam" id="TIGR00552">
    <property type="entry name" value="nadE"/>
    <property type="match status" value="1"/>
</dbReference>
<evidence type="ECO:0000256" key="1">
    <source>
        <dbReference type="ARBA" id="ARBA00004790"/>
    </source>
</evidence>
<keyword evidence="5 6" id="KW-0520">NAD</keyword>
<dbReference type="GO" id="GO:0005524">
    <property type="term" value="F:ATP binding"/>
    <property type="evidence" value="ECO:0007669"/>
    <property type="project" value="UniProtKB-KW"/>
</dbReference>
<dbReference type="CDD" id="cd00553">
    <property type="entry name" value="NAD_synthase"/>
    <property type="match status" value="1"/>
</dbReference>
<name>A0A3S0KSG8_9GAMM</name>
<evidence type="ECO:0000256" key="7">
    <source>
        <dbReference type="RuleBase" id="RU003812"/>
    </source>
</evidence>
<dbReference type="InterPro" id="IPR014729">
    <property type="entry name" value="Rossmann-like_a/b/a_fold"/>
</dbReference>
<dbReference type="GO" id="GO:0003952">
    <property type="term" value="F:NAD+ synthase (glutamine-hydrolyzing) activity"/>
    <property type="evidence" value="ECO:0007669"/>
    <property type="project" value="InterPro"/>
</dbReference>
<evidence type="ECO:0000259" key="9">
    <source>
        <dbReference type="Pfam" id="PF02540"/>
    </source>
</evidence>
<evidence type="ECO:0000313" key="10">
    <source>
        <dbReference type="EMBL" id="RTR33409.1"/>
    </source>
</evidence>
<comment type="pathway">
    <text evidence="1">Cofactor biosynthesis; NAD(+) biosynthesis.</text>
</comment>
<evidence type="ECO:0000256" key="4">
    <source>
        <dbReference type="ARBA" id="ARBA00022840"/>
    </source>
</evidence>
<keyword evidence="11" id="KW-1185">Reference proteome</keyword>
<evidence type="ECO:0000256" key="3">
    <source>
        <dbReference type="ARBA" id="ARBA00022741"/>
    </source>
</evidence>
<comment type="similarity">
    <text evidence="6">Belongs to the NAD synthetase family.</text>
</comment>
<reference evidence="10 11" key="1">
    <citation type="submission" date="2018-12" db="EMBL/GenBank/DDBJ databases">
        <authorList>
            <person name="Yu L."/>
        </authorList>
    </citation>
    <scope>NUCLEOTIDE SEQUENCE [LARGE SCALE GENOMIC DNA]</scope>
    <source>
        <strain evidence="10 11">HAW-EB5</strain>
    </source>
</reference>
<keyword evidence="3 6" id="KW-0547">Nucleotide-binding</keyword>
<dbReference type="Proteomes" id="UP000282060">
    <property type="component" value="Unassembled WGS sequence"/>
</dbReference>
<feature type="region of interest" description="Disordered" evidence="8">
    <location>
        <begin position="307"/>
        <end position="327"/>
    </location>
</feature>
<keyword evidence="2 6" id="KW-0436">Ligase</keyword>
<keyword evidence="4 6" id="KW-0067">ATP-binding</keyword>
<feature type="domain" description="NAD/GMP synthase" evidence="9">
    <location>
        <begin position="173"/>
        <end position="303"/>
    </location>
</feature>
<accession>A0A3S0KSG8</accession>
<feature type="compositionally biased region" description="Polar residues" evidence="8">
    <location>
        <begin position="318"/>
        <end position="327"/>
    </location>
</feature>
<dbReference type="Gene3D" id="3.40.50.620">
    <property type="entry name" value="HUPs"/>
    <property type="match status" value="1"/>
</dbReference>
<dbReference type="GO" id="GO:0009435">
    <property type="term" value="P:NAD+ biosynthetic process"/>
    <property type="evidence" value="ECO:0007669"/>
    <property type="project" value="UniProtKB-UniPathway"/>
</dbReference>
<dbReference type="GO" id="GO:0005737">
    <property type="term" value="C:cytoplasm"/>
    <property type="evidence" value="ECO:0007669"/>
    <property type="project" value="InterPro"/>
</dbReference>
<dbReference type="GO" id="GO:0004359">
    <property type="term" value="F:glutaminase activity"/>
    <property type="evidence" value="ECO:0007669"/>
    <property type="project" value="InterPro"/>
</dbReference>
<dbReference type="InterPro" id="IPR022310">
    <property type="entry name" value="NAD/GMP_synthase"/>
</dbReference>
<dbReference type="EC" id="6.3.1.5" evidence="7"/>
<dbReference type="AlphaFoldDB" id="A0A3S0KSG8"/>
<comment type="catalytic activity">
    <reaction evidence="7">
        <text>deamido-NAD(+) + NH4(+) + ATP = AMP + diphosphate + NAD(+) + H(+)</text>
        <dbReference type="Rhea" id="RHEA:21188"/>
        <dbReference type="ChEBI" id="CHEBI:15378"/>
        <dbReference type="ChEBI" id="CHEBI:28938"/>
        <dbReference type="ChEBI" id="CHEBI:30616"/>
        <dbReference type="ChEBI" id="CHEBI:33019"/>
        <dbReference type="ChEBI" id="CHEBI:57540"/>
        <dbReference type="ChEBI" id="CHEBI:58437"/>
        <dbReference type="ChEBI" id="CHEBI:456215"/>
        <dbReference type="EC" id="6.3.1.5"/>
    </reaction>
</comment>
<gene>
    <name evidence="10" type="primary">nadE</name>
    <name evidence="10" type="ORF">EKG39_06630</name>
</gene>
<organism evidence="10 11">
    <name type="scientific">Shewanella atlantica</name>
    <dbReference type="NCBI Taxonomy" id="271099"/>
    <lineage>
        <taxon>Bacteria</taxon>
        <taxon>Pseudomonadati</taxon>
        <taxon>Pseudomonadota</taxon>
        <taxon>Gammaproteobacteria</taxon>
        <taxon>Alteromonadales</taxon>
        <taxon>Shewanellaceae</taxon>
        <taxon>Shewanella</taxon>
    </lineage>
</organism>
<dbReference type="PANTHER" id="PTHR23090">
    <property type="entry name" value="NH 3 /GLUTAMINE-DEPENDENT NAD + SYNTHETASE"/>
    <property type="match status" value="1"/>
</dbReference>
<sequence length="327" mass="37221">MMNVNLTIDAQLTVQLIKAYLQELVKTQQSDGILLGLSGGIDSSVLLSIAVRAVGKDRVHASFLYDRDSEKESEKKALIMANWLDIGLDIFDISPAMKKKNIYDPLIMKLIPYSPLFNRLIQHSYRFINGEVPFKTSLKIGSNVGNGSWIKSLMYNFTIRHIDRGFAERHIYRRELLNTKATQENLILIGAANRSEFEVGWFVKDGVDDLPIQPMTGLYKTQVWQLASYLKLPDEIQNQLASPDMMFGITDEFGIGHNYRKLDVILDMMEREKTDEEMVNHGICKADIEDVRELMLYSEWKRNSLHETPPVQGGVNGNVRSSNMNSS</sequence>
<evidence type="ECO:0000256" key="8">
    <source>
        <dbReference type="SAM" id="MobiDB-lite"/>
    </source>
</evidence>
<evidence type="ECO:0000256" key="2">
    <source>
        <dbReference type="ARBA" id="ARBA00022598"/>
    </source>
</evidence>
<dbReference type="SUPFAM" id="SSF52402">
    <property type="entry name" value="Adenine nucleotide alpha hydrolases-like"/>
    <property type="match status" value="1"/>
</dbReference>
<protein>
    <recommendedName>
        <fullName evidence="7">NH(3)-dependent NAD(+) synthetase</fullName>
        <ecNumber evidence="7">6.3.1.5</ecNumber>
    </recommendedName>
</protein>
<dbReference type="OrthoDB" id="3266517at2"/>
<evidence type="ECO:0000256" key="5">
    <source>
        <dbReference type="ARBA" id="ARBA00023027"/>
    </source>
</evidence>
<proteinExistence type="inferred from homology"/>
<dbReference type="PANTHER" id="PTHR23090:SF9">
    <property type="entry name" value="GLUTAMINE-DEPENDENT NAD(+) SYNTHETASE"/>
    <property type="match status" value="1"/>
</dbReference>
<feature type="domain" description="NAD/GMP synthase" evidence="9">
    <location>
        <begin position="14"/>
        <end position="98"/>
    </location>
</feature>
<dbReference type="Pfam" id="PF02540">
    <property type="entry name" value="NAD_synthase"/>
    <property type="match status" value="2"/>
</dbReference>
<evidence type="ECO:0000256" key="6">
    <source>
        <dbReference type="RuleBase" id="RU003811"/>
    </source>
</evidence>
<dbReference type="EMBL" id="RXNV01000002">
    <property type="protein sequence ID" value="RTR33409.1"/>
    <property type="molecule type" value="Genomic_DNA"/>
</dbReference>
<comment type="caution">
    <text evidence="10">The sequence shown here is derived from an EMBL/GenBank/DDBJ whole genome shotgun (WGS) entry which is preliminary data.</text>
</comment>
<dbReference type="InterPro" id="IPR003694">
    <property type="entry name" value="NAD_synthase"/>
</dbReference>
<dbReference type="UniPathway" id="UPA00253">
    <property type="reaction ID" value="UER00333"/>
</dbReference>
<dbReference type="GO" id="GO:0008795">
    <property type="term" value="F:NAD+ synthase activity"/>
    <property type="evidence" value="ECO:0007669"/>
    <property type="project" value="UniProtKB-EC"/>
</dbReference>